<feature type="compositionally biased region" description="Pro residues" evidence="1">
    <location>
        <begin position="52"/>
        <end position="61"/>
    </location>
</feature>
<dbReference type="PANTHER" id="PTHR22708:SF0">
    <property type="entry name" value="LEUCINE-RICH REPEAT-CONTAINING PROTEIN 56"/>
    <property type="match status" value="1"/>
</dbReference>
<organism evidence="2 3">
    <name type="scientific">Ornithorhynchus anatinus</name>
    <name type="common">Duckbill platypus</name>
    <dbReference type="NCBI Taxonomy" id="9258"/>
    <lineage>
        <taxon>Eukaryota</taxon>
        <taxon>Metazoa</taxon>
        <taxon>Chordata</taxon>
        <taxon>Craniata</taxon>
        <taxon>Vertebrata</taxon>
        <taxon>Euteleostomi</taxon>
        <taxon>Mammalia</taxon>
        <taxon>Monotremata</taxon>
        <taxon>Ornithorhynchidae</taxon>
        <taxon>Ornithorhynchus</taxon>
    </lineage>
</organism>
<dbReference type="Proteomes" id="UP000002279">
    <property type="component" value="Chromosome 3"/>
</dbReference>
<proteinExistence type="predicted"/>
<evidence type="ECO:0000313" key="2">
    <source>
        <dbReference type="Ensembl" id="ENSOANP00000049861.1"/>
    </source>
</evidence>
<feature type="compositionally biased region" description="Pro residues" evidence="1">
    <location>
        <begin position="9"/>
        <end position="25"/>
    </location>
</feature>
<name>A0A6I8P6T9_ORNAN</name>
<evidence type="ECO:0000313" key="3">
    <source>
        <dbReference type="Proteomes" id="UP000002279"/>
    </source>
</evidence>
<dbReference type="GeneTree" id="ENSGT00390000001545"/>
<reference evidence="2" key="2">
    <citation type="submission" date="2025-08" db="UniProtKB">
        <authorList>
            <consortium name="Ensembl"/>
        </authorList>
    </citation>
    <scope>IDENTIFICATION</scope>
    <source>
        <strain evidence="2">Glennie</strain>
    </source>
</reference>
<dbReference type="Ensembl" id="ENSOANT00000047224.1">
    <property type="protein sequence ID" value="ENSOANP00000049861.1"/>
    <property type="gene ID" value="ENSOANG00000037923.1"/>
</dbReference>
<keyword evidence="3" id="KW-1185">Reference proteome</keyword>
<dbReference type="PANTHER" id="PTHR22708">
    <property type="entry name" value="LEUCINE-RICH REPEAT-CONTAINING PROTEIN 56"/>
    <property type="match status" value="1"/>
</dbReference>
<reference evidence="2 3" key="1">
    <citation type="journal article" date="2008" name="Nature">
        <title>Genome analysis of the platypus reveals unique signatures of evolution.</title>
        <authorList>
            <person name="Warren W.C."/>
            <person name="Hillier L.W."/>
            <person name="Marshall Graves J.A."/>
            <person name="Birney E."/>
            <person name="Ponting C.P."/>
            <person name="Grutzner F."/>
            <person name="Belov K."/>
            <person name="Miller W."/>
            <person name="Clarke L."/>
            <person name="Chinwalla A.T."/>
            <person name="Yang S.P."/>
            <person name="Heger A."/>
            <person name="Locke D.P."/>
            <person name="Miethke P."/>
            <person name="Waters P.D."/>
            <person name="Veyrunes F."/>
            <person name="Fulton L."/>
            <person name="Fulton B."/>
            <person name="Graves T."/>
            <person name="Wallis J."/>
            <person name="Puente X.S."/>
            <person name="Lopez-Otin C."/>
            <person name="Ordonez G.R."/>
            <person name="Eichler E.E."/>
            <person name="Chen L."/>
            <person name="Cheng Z."/>
            <person name="Deakin J.E."/>
            <person name="Alsop A."/>
            <person name="Thompson K."/>
            <person name="Kirby P."/>
            <person name="Papenfuss A.T."/>
            <person name="Wakefield M.J."/>
            <person name="Olender T."/>
            <person name="Lancet D."/>
            <person name="Huttley G.A."/>
            <person name="Smit A.F."/>
            <person name="Pask A."/>
            <person name="Temple-Smith P."/>
            <person name="Batzer M.A."/>
            <person name="Walker J.A."/>
            <person name="Konkel M.K."/>
            <person name="Harris R.S."/>
            <person name="Whittington C.M."/>
            <person name="Wong E.S."/>
            <person name="Gemmell N.J."/>
            <person name="Buschiazzo E."/>
            <person name="Vargas Jentzsch I.M."/>
            <person name="Merkel A."/>
            <person name="Schmitz J."/>
            <person name="Zemann A."/>
            <person name="Churakov G."/>
            <person name="Kriegs J.O."/>
            <person name="Brosius J."/>
            <person name="Murchison E.P."/>
            <person name="Sachidanandam R."/>
            <person name="Smith C."/>
            <person name="Hannon G.J."/>
            <person name="Tsend-Ayush E."/>
            <person name="McMillan D."/>
            <person name="Attenborough R."/>
            <person name="Rens W."/>
            <person name="Ferguson-Smith M."/>
            <person name="Lefevre C.M."/>
            <person name="Sharp J.A."/>
            <person name="Nicholas K.R."/>
            <person name="Ray D.A."/>
            <person name="Kube M."/>
            <person name="Reinhardt R."/>
            <person name="Pringle T.H."/>
            <person name="Taylor J."/>
            <person name="Jones R.C."/>
            <person name="Nixon B."/>
            <person name="Dacheux J.L."/>
            <person name="Niwa H."/>
            <person name="Sekita Y."/>
            <person name="Huang X."/>
            <person name="Stark A."/>
            <person name="Kheradpour P."/>
            <person name="Kellis M."/>
            <person name="Flicek P."/>
            <person name="Chen Y."/>
            <person name="Webber C."/>
            <person name="Hardison R."/>
            <person name="Nelson J."/>
            <person name="Hallsworth-Pepin K."/>
            <person name="Delehaunty K."/>
            <person name="Markovic C."/>
            <person name="Minx P."/>
            <person name="Feng Y."/>
            <person name="Kremitzki C."/>
            <person name="Mitreva M."/>
            <person name="Glasscock J."/>
            <person name="Wylie T."/>
            <person name="Wohldmann P."/>
            <person name="Thiru P."/>
            <person name="Nhan M.N."/>
            <person name="Pohl C.S."/>
            <person name="Smith S.M."/>
            <person name="Hou S."/>
            <person name="Nefedov M."/>
            <person name="de Jong P.J."/>
            <person name="Renfree M.B."/>
            <person name="Mardis E.R."/>
            <person name="Wilson R.K."/>
        </authorList>
    </citation>
    <scope>NUCLEOTIDE SEQUENCE [LARGE SCALE GENOMIC DNA]</scope>
    <source>
        <strain evidence="2 3">Glennie</strain>
    </source>
</reference>
<protein>
    <submittedName>
        <fullName evidence="2">Uncharacterized protein</fullName>
    </submittedName>
</protein>
<feature type="region of interest" description="Disordered" evidence="1">
    <location>
        <begin position="1"/>
        <end position="149"/>
    </location>
</feature>
<dbReference type="InParanoid" id="A0A6I8P6T9"/>
<dbReference type="AlphaFoldDB" id="A0A6I8P6T9"/>
<feature type="region of interest" description="Disordered" evidence="1">
    <location>
        <begin position="341"/>
        <end position="371"/>
    </location>
</feature>
<dbReference type="InterPro" id="IPR032675">
    <property type="entry name" value="LRR_dom_sf"/>
</dbReference>
<feature type="compositionally biased region" description="Pro residues" evidence="1">
    <location>
        <begin position="137"/>
        <end position="146"/>
    </location>
</feature>
<sequence>MVGSNPSCPTFPPSPPPGRPEPTPPLSAQAPIGPSPTCHPSDGMVGSNPSCPTFPPSPPRPDGTNAASQCAGANRPEPHLPPLRRNGWVQPFLPDLSPEPSPRPAGTNAASQCAGANRPEPHLPPLRRNGWVQPFLPDLPPSPPPAGRNQRLLSVRRRQSAPRSVAAQCLRGAERKLEMTRADDLRQVRTLQMRVDTRENSLGNLGALLPGLHRLKLNNSLLASVRDLGTSLARLRVLWVSRCGLEDLDGIGSFASLKVGRGGPGRRAGSGGGGGRRIPAAGGEWVTVAAGRRVPVSGGSRLSPGSGSHASIEFVRSYLLSAAWVQSTVLSAWRVQAGNRERRSLPDAGSQSERGDGQRNKLGRHRWPWAVDTGGRRRRRIPAVSGRGIPAVRVPWVPAVREPWMPAGSGRRIRAVSGRR</sequence>
<accession>A0A6I8P6T9</accession>
<dbReference type="InterPro" id="IPR040091">
    <property type="entry name" value="LRRC56"/>
</dbReference>
<evidence type="ECO:0000256" key="1">
    <source>
        <dbReference type="SAM" id="MobiDB-lite"/>
    </source>
</evidence>
<reference evidence="2" key="3">
    <citation type="submission" date="2025-09" db="UniProtKB">
        <authorList>
            <consortium name="Ensembl"/>
        </authorList>
    </citation>
    <scope>IDENTIFICATION</scope>
    <source>
        <strain evidence="2">Glennie</strain>
    </source>
</reference>
<dbReference type="Bgee" id="ENSOANG00000037923">
    <property type="expression patterns" value="Expressed in testis and 8 other cell types or tissues"/>
</dbReference>
<dbReference type="Gene3D" id="3.80.10.10">
    <property type="entry name" value="Ribonuclease Inhibitor"/>
    <property type="match status" value="1"/>
</dbReference>